<dbReference type="InterPro" id="IPR010987">
    <property type="entry name" value="Glutathione-S-Trfase_C-like"/>
</dbReference>
<dbReference type="Pfam" id="PF14497">
    <property type="entry name" value="GST_C_3"/>
    <property type="match status" value="1"/>
</dbReference>
<dbReference type="InterPro" id="IPR004045">
    <property type="entry name" value="Glutathione_S-Trfase_N"/>
</dbReference>
<dbReference type="Proteomes" id="UP000297737">
    <property type="component" value="Unassembled WGS sequence"/>
</dbReference>
<feature type="domain" description="GST N-terminal" evidence="1">
    <location>
        <begin position="11"/>
        <end position="90"/>
    </location>
</feature>
<dbReference type="AlphaFoldDB" id="A0A4Y9EPD1"/>
<dbReference type="CDD" id="cd00570">
    <property type="entry name" value="GST_N_family"/>
    <property type="match status" value="1"/>
</dbReference>
<dbReference type="PANTHER" id="PTHR44051">
    <property type="entry name" value="GLUTATHIONE S-TRANSFERASE-RELATED"/>
    <property type="match status" value="1"/>
</dbReference>
<reference evidence="3 4" key="1">
    <citation type="submission" date="2019-02" db="EMBL/GenBank/DDBJ databases">
        <title>Polymorphobacter sp. isolated from the lake at the Tibet of China.</title>
        <authorList>
            <person name="Li A."/>
        </authorList>
    </citation>
    <scope>NUCLEOTIDE SEQUENCE [LARGE SCALE GENOMIC DNA]</scope>
    <source>
        <strain evidence="3 4">DJ1R-1</strain>
    </source>
</reference>
<dbReference type="Gene3D" id="1.20.1050.10">
    <property type="match status" value="1"/>
</dbReference>
<evidence type="ECO:0000313" key="4">
    <source>
        <dbReference type="Proteomes" id="UP000297737"/>
    </source>
</evidence>
<dbReference type="InterPro" id="IPR036249">
    <property type="entry name" value="Thioredoxin-like_sf"/>
</dbReference>
<dbReference type="PROSITE" id="PS50405">
    <property type="entry name" value="GST_CTER"/>
    <property type="match status" value="1"/>
</dbReference>
<feature type="domain" description="GST C-terminal" evidence="2">
    <location>
        <begin position="95"/>
        <end position="246"/>
    </location>
</feature>
<sequence length="246" mass="26623">MGRARCSGGRTMITLYQLATSPFTEKVRRALAYKGIAFDIHEVERAAVPGGRYAKVSPTGKFPAMDHDGTGIWDSTDIIRHLEAAFPQKPLIPVDPRDAALAHVIEDWADESLYFYEITMRLAWAHNLEAALDEFAAGMPGLSHDDVRQRILEGAGALTKTQGLGRKPVAQVVADAQRHFAAIDAMLDGRDWLIGSSLSVADLAVIAQVNALLYAVEARDALAASRNIVAWTARVDSVAPYAKAAS</sequence>
<comment type="caution">
    <text evidence="3">The sequence shown here is derived from an EMBL/GenBank/DDBJ whole genome shotgun (WGS) entry which is preliminary data.</text>
</comment>
<dbReference type="PANTHER" id="PTHR44051:SF8">
    <property type="entry name" value="GLUTATHIONE S-TRANSFERASE GSTA"/>
    <property type="match status" value="1"/>
</dbReference>
<dbReference type="SFLD" id="SFLDS00019">
    <property type="entry name" value="Glutathione_Transferase_(cytos"/>
    <property type="match status" value="1"/>
</dbReference>
<dbReference type="InterPro" id="IPR004046">
    <property type="entry name" value="GST_C"/>
</dbReference>
<accession>A0A4Y9EPD1</accession>
<evidence type="ECO:0000313" key="3">
    <source>
        <dbReference type="EMBL" id="TFU05485.1"/>
    </source>
</evidence>
<dbReference type="EMBL" id="SIHO01000001">
    <property type="protein sequence ID" value="TFU05485.1"/>
    <property type="molecule type" value="Genomic_DNA"/>
</dbReference>
<dbReference type="InterPro" id="IPR036282">
    <property type="entry name" value="Glutathione-S-Trfase_C_sf"/>
</dbReference>
<dbReference type="InterPro" id="IPR040079">
    <property type="entry name" value="Glutathione_S-Trfase"/>
</dbReference>
<dbReference type="PROSITE" id="PS50404">
    <property type="entry name" value="GST_NTER"/>
    <property type="match status" value="1"/>
</dbReference>
<evidence type="ECO:0000259" key="2">
    <source>
        <dbReference type="PROSITE" id="PS50405"/>
    </source>
</evidence>
<dbReference type="OrthoDB" id="9782992at2"/>
<keyword evidence="3" id="KW-0808">Transferase</keyword>
<dbReference type="GO" id="GO:0016740">
    <property type="term" value="F:transferase activity"/>
    <property type="evidence" value="ECO:0007669"/>
    <property type="project" value="UniProtKB-KW"/>
</dbReference>
<name>A0A4Y9EPD1_9SPHN</name>
<dbReference type="SUPFAM" id="SSF47616">
    <property type="entry name" value="GST C-terminal domain-like"/>
    <property type="match status" value="1"/>
</dbReference>
<keyword evidence="4" id="KW-1185">Reference proteome</keyword>
<dbReference type="CDD" id="cd00299">
    <property type="entry name" value="GST_C_family"/>
    <property type="match status" value="1"/>
</dbReference>
<organism evidence="3 4">
    <name type="scientific">Glacieibacterium arshaanense</name>
    <dbReference type="NCBI Taxonomy" id="2511025"/>
    <lineage>
        <taxon>Bacteria</taxon>
        <taxon>Pseudomonadati</taxon>
        <taxon>Pseudomonadota</taxon>
        <taxon>Alphaproteobacteria</taxon>
        <taxon>Sphingomonadales</taxon>
        <taxon>Sphingosinicellaceae</taxon>
        <taxon>Glacieibacterium</taxon>
    </lineage>
</organism>
<protein>
    <submittedName>
        <fullName evidence="3">Glutathione S-transferase family protein</fullName>
    </submittedName>
</protein>
<dbReference type="Gene3D" id="3.40.30.10">
    <property type="entry name" value="Glutaredoxin"/>
    <property type="match status" value="1"/>
</dbReference>
<evidence type="ECO:0000259" key="1">
    <source>
        <dbReference type="PROSITE" id="PS50404"/>
    </source>
</evidence>
<gene>
    <name evidence="3" type="ORF">EUV02_00035</name>
</gene>
<proteinExistence type="predicted"/>
<dbReference type="Pfam" id="PF13417">
    <property type="entry name" value="GST_N_3"/>
    <property type="match status" value="1"/>
</dbReference>
<dbReference type="SUPFAM" id="SSF52833">
    <property type="entry name" value="Thioredoxin-like"/>
    <property type="match status" value="1"/>
</dbReference>